<dbReference type="SUPFAM" id="SSF46689">
    <property type="entry name" value="Homeodomain-like"/>
    <property type="match status" value="1"/>
</dbReference>
<accession>A0A4R3Z748</accession>
<dbReference type="Pfam" id="PF00158">
    <property type="entry name" value="Sigma54_activat"/>
    <property type="match status" value="1"/>
</dbReference>
<dbReference type="AlphaFoldDB" id="A0A4R3Z748"/>
<keyword evidence="4" id="KW-0238">DNA-binding</keyword>
<dbReference type="InterPro" id="IPR009057">
    <property type="entry name" value="Homeodomain-like_sf"/>
</dbReference>
<evidence type="ECO:0000256" key="4">
    <source>
        <dbReference type="ARBA" id="ARBA00023125"/>
    </source>
</evidence>
<dbReference type="NCBIfam" id="TIGR02974">
    <property type="entry name" value="phageshock_pspF"/>
    <property type="match status" value="1"/>
</dbReference>
<dbReference type="EMBL" id="SMCR01000001">
    <property type="protein sequence ID" value="TCV99869.1"/>
    <property type="molecule type" value="Genomic_DNA"/>
</dbReference>
<evidence type="ECO:0000313" key="7">
    <source>
        <dbReference type="EMBL" id="TCV99869.1"/>
    </source>
</evidence>
<evidence type="ECO:0000256" key="2">
    <source>
        <dbReference type="ARBA" id="ARBA00022840"/>
    </source>
</evidence>
<keyword evidence="3" id="KW-0805">Transcription regulation</keyword>
<keyword evidence="2" id="KW-0067">ATP-binding</keyword>
<dbReference type="PANTHER" id="PTHR32071">
    <property type="entry name" value="TRANSCRIPTIONAL REGULATORY PROTEIN"/>
    <property type="match status" value="1"/>
</dbReference>
<dbReference type="Gene3D" id="1.10.10.60">
    <property type="entry name" value="Homeodomain-like"/>
    <property type="match status" value="1"/>
</dbReference>
<evidence type="ECO:0000313" key="8">
    <source>
        <dbReference type="Proteomes" id="UP000295719"/>
    </source>
</evidence>
<dbReference type="InterPro" id="IPR002078">
    <property type="entry name" value="Sigma_54_int"/>
</dbReference>
<proteinExistence type="predicted"/>
<dbReference type="CDD" id="cd00009">
    <property type="entry name" value="AAA"/>
    <property type="match status" value="1"/>
</dbReference>
<protein>
    <submittedName>
        <fullName evidence="7">Psp operon transcriptional activator</fullName>
    </submittedName>
</protein>
<reference evidence="7 8" key="1">
    <citation type="submission" date="2019-03" db="EMBL/GenBank/DDBJ databases">
        <title>Genomic Encyclopedia of Type Strains, Phase IV (KMG-IV): sequencing the most valuable type-strain genomes for metagenomic binning, comparative biology and taxonomic classification.</title>
        <authorList>
            <person name="Goeker M."/>
        </authorList>
    </citation>
    <scope>NUCLEOTIDE SEQUENCE [LARGE SCALE GENOMIC DNA]</scope>
    <source>
        <strain evidence="7 8">DSM 19580</strain>
    </source>
</reference>
<evidence type="ECO:0000256" key="5">
    <source>
        <dbReference type="ARBA" id="ARBA00023163"/>
    </source>
</evidence>
<keyword evidence="5" id="KW-0804">Transcription</keyword>
<sequence length="349" mass="39357">MGLMYSDKYHYLLAKLTMSASHENLLGQANNFLEMLEQVSRLAKLVKPVLVIGERGTGKEMIARRLHYLSPRWQGPFISLNCAALNDNLLDSELFGHEAGAFTGAQKRHQGRFERADGGTLFLDELATAPMLVQEKLLRVIEYGELERVGGSQPLQVDVRLVCATNADLPALASAGLFRADLLDRLAFDVVALPPLRERQQDIMVMAEHFAIQMCRELELPLFSGFSAQATATLLTYSWPGNVRELKNVVERSIYRHNSSDHPLDDIVLNPFEQVYQQPTLPETQHTAASLPLDLRAWLDQQEKTWLEQALARARFNQRQAADLLGLTYHQLRGMMKKHALKGPQSFPE</sequence>
<evidence type="ECO:0000259" key="6">
    <source>
        <dbReference type="PROSITE" id="PS50045"/>
    </source>
</evidence>
<dbReference type="InterPro" id="IPR058031">
    <property type="entry name" value="AAA_lid_NorR"/>
</dbReference>
<feature type="domain" description="Sigma-54 factor interaction" evidence="6">
    <location>
        <begin position="25"/>
        <end position="255"/>
    </location>
</feature>
<dbReference type="InterPro" id="IPR002197">
    <property type="entry name" value="HTH_Fis"/>
</dbReference>
<gene>
    <name evidence="7" type="ORF">EDC52_101207</name>
</gene>
<dbReference type="PROSITE" id="PS00688">
    <property type="entry name" value="SIGMA54_INTERACT_3"/>
    <property type="match status" value="1"/>
</dbReference>
<dbReference type="PROSITE" id="PS00676">
    <property type="entry name" value="SIGMA54_INTERACT_2"/>
    <property type="match status" value="1"/>
</dbReference>
<dbReference type="SUPFAM" id="SSF52540">
    <property type="entry name" value="P-loop containing nucleoside triphosphate hydrolases"/>
    <property type="match status" value="1"/>
</dbReference>
<dbReference type="SMART" id="SM00382">
    <property type="entry name" value="AAA"/>
    <property type="match status" value="1"/>
</dbReference>
<dbReference type="InterPro" id="IPR014317">
    <property type="entry name" value="Transcription_activator_PspF"/>
</dbReference>
<dbReference type="PANTHER" id="PTHR32071:SF38">
    <property type="entry name" value="PSP OPERON TRANSCRIPTIONAL ACTIVATOR"/>
    <property type="match status" value="1"/>
</dbReference>
<name>A0A4R3Z748_9GAMM</name>
<dbReference type="PROSITE" id="PS50045">
    <property type="entry name" value="SIGMA54_INTERACT_4"/>
    <property type="match status" value="1"/>
</dbReference>
<organism evidence="7 8">
    <name type="scientific">Biostraticola tofi</name>
    <dbReference type="NCBI Taxonomy" id="466109"/>
    <lineage>
        <taxon>Bacteria</taxon>
        <taxon>Pseudomonadati</taxon>
        <taxon>Pseudomonadota</taxon>
        <taxon>Gammaproteobacteria</taxon>
        <taxon>Enterobacterales</taxon>
        <taxon>Bruguierivoracaceae</taxon>
        <taxon>Biostraticola</taxon>
    </lineage>
</organism>
<dbReference type="GO" id="GO:0043565">
    <property type="term" value="F:sequence-specific DNA binding"/>
    <property type="evidence" value="ECO:0007669"/>
    <property type="project" value="InterPro"/>
</dbReference>
<dbReference type="Gene3D" id="1.10.8.60">
    <property type="match status" value="1"/>
</dbReference>
<dbReference type="InterPro" id="IPR027417">
    <property type="entry name" value="P-loop_NTPase"/>
</dbReference>
<comment type="caution">
    <text evidence="7">The sequence shown here is derived from an EMBL/GenBank/DDBJ whole genome shotgun (WGS) entry which is preliminary data.</text>
</comment>
<dbReference type="GO" id="GO:0005524">
    <property type="term" value="F:ATP binding"/>
    <property type="evidence" value="ECO:0007669"/>
    <property type="project" value="UniProtKB-KW"/>
</dbReference>
<evidence type="ECO:0000256" key="3">
    <source>
        <dbReference type="ARBA" id="ARBA00023015"/>
    </source>
</evidence>
<dbReference type="Pfam" id="PF02954">
    <property type="entry name" value="HTH_8"/>
    <property type="match status" value="1"/>
</dbReference>
<keyword evidence="8" id="KW-1185">Reference proteome</keyword>
<dbReference type="NCBIfam" id="NF008622">
    <property type="entry name" value="PRK11608.1"/>
    <property type="match status" value="1"/>
</dbReference>
<dbReference type="FunFam" id="3.40.50.300:FF:000006">
    <property type="entry name" value="DNA-binding transcriptional regulator NtrC"/>
    <property type="match status" value="1"/>
</dbReference>
<dbReference type="Proteomes" id="UP000295719">
    <property type="component" value="Unassembled WGS sequence"/>
</dbReference>
<dbReference type="PRINTS" id="PR01590">
    <property type="entry name" value="HTHFIS"/>
</dbReference>
<dbReference type="InterPro" id="IPR003593">
    <property type="entry name" value="AAA+_ATPase"/>
</dbReference>
<evidence type="ECO:0000256" key="1">
    <source>
        <dbReference type="ARBA" id="ARBA00022741"/>
    </source>
</evidence>
<keyword evidence="1" id="KW-0547">Nucleotide-binding</keyword>
<dbReference type="InterPro" id="IPR025943">
    <property type="entry name" value="Sigma_54_int_dom_ATP-bd_2"/>
</dbReference>
<dbReference type="GO" id="GO:0006355">
    <property type="term" value="P:regulation of DNA-templated transcription"/>
    <property type="evidence" value="ECO:0007669"/>
    <property type="project" value="InterPro"/>
</dbReference>
<dbReference type="Pfam" id="PF25601">
    <property type="entry name" value="AAA_lid_14"/>
    <property type="match status" value="1"/>
</dbReference>
<dbReference type="InterPro" id="IPR025944">
    <property type="entry name" value="Sigma_54_int_dom_CS"/>
</dbReference>
<dbReference type="Gene3D" id="3.40.50.300">
    <property type="entry name" value="P-loop containing nucleotide triphosphate hydrolases"/>
    <property type="match status" value="1"/>
</dbReference>